<organism evidence="1 2">
    <name type="scientific">Streptomyces mirabilis</name>
    <dbReference type="NCBI Taxonomy" id="68239"/>
    <lineage>
        <taxon>Bacteria</taxon>
        <taxon>Bacillati</taxon>
        <taxon>Actinomycetota</taxon>
        <taxon>Actinomycetes</taxon>
        <taxon>Kitasatosporales</taxon>
        <taxon>Streptomycetaceae</taxon>
        <taxon>Streptomyces</taxon>
    </lineage>
</organism>
<sequence length="274" mass="31064">METRLVCNDKFDPKVAVMTSVPVKQSQVARMAITRQDMIEYFRLEGSRDLLRGYGRYQNNIPDDASEWNQELFPVVRGIWNPEMSGGRNRCEIGAQLRTAADLFESYPDGSHRVLDNFPIGSPEERTAAIFREIADYVEQWASPLDRDAISNTPVTARELIMRFPRLSNILPLYFGQDGAAVSDDMQDASTEEGIRMYIDETHPGCPWNLPAAVAECHEALALFHTEDQLERFFSGPGMHGGSGSGDFTDFLPLFARLCSEHMREFHSSMWESR</sequence>
<evidence type="ECO:0000313" key="1">
    <source>
        <dbReference type="EMBL" id="SFF38172.1"/>
    </source>
</evidence>
<name>A0A1I2I7B4_9ACTN</name>
<dbReference type="RefSeq" id="WP_075028341.1">
    <property type="nucleotide sequence ID" value="NZ_FONR01000006.1"/>
</dbReference>
<evidence type="ECO:0000313" key="2">
    <source>
        <dbReference type="Proteomes" id="UP000181942"/>
    </source>
</evidence>
<proteinExistence type="predicted"/>
<dbReference type="AlphaFoldDB" id="A0A1I2I7B4"/>
<dbReference type="Proteomes" id="UP000181942">
    <property type="component" value="Unassembled WGS sequence"/>
</dbReference>
<accession>A0A1I2I7B4</accession>
<gene>
    <name evidence="1" type="ORF">SAMN02787118_10643</name>
</gene>
<protein>
    <submittedName>
        <fullName evidence="1">Uncharacterized protein</fullName>
    </submittedName>
</protein>
<dbReference type="EMBL" id="FONR01000006">
    <property type="protein sequence ID" value="SFF38172.1"/>
    <property type="molecule type" value="Genomic_DNA"/>
</dbReference>
<reference evidence="1 2" key="1">
    <citation type="submission" date="2016-10" db="EMBL/GenBank/DDBJ databases">
        <authorList>
            <person name="de Groot N.N."/>
        </authorList>
    </citation>
    <scope>NUCLEOTIDE SEQUENCE [LARGE SCALE GENOMIC DNA]</scope>
    <source>
        <strain evidence="1 2">OK461</strain>
    </source>
</reference>
<dbReference type="OrthoDB" id="4099090at2"/>